<reference evidence="2 3" key="1">
    <citation type="journal article" date="2013" name="Curr. Biol.">
        <title>The Genome of the Foraminiferan Reticulomyxa filosa.</title>
        <authorList>
            <person name="Glockner G."/>
            <person name="Hulsmann N."/>
            <person name="Schleicher M."/>
            <person name="Noegel A.A."/>
            <person name="Eichinger L."/>
            <person name="Gallinger C."/>
            <person name="Pawlowski J."/>
            <person name="Sierra R."/>
            <person name="Euteneuer U."/>
            <person name="Pillet L."/>
            <person name="Moustafa A."/>
            <person name="Platzer M."/>
            <person name="Groth M."/>
            <person name="Szafranski K."/>
            <person name="Schliwa M."/>
        </authorList>
    </citation>
    <scope>NUCLEOTIDE SEQUENCE [LARGE SCALE GENOMIC DNA]</scope>
</reference>
<feature type="non-terminal residue" evidence="2">
    <location>
        <position position="343"/>
    </location>
</feature>
<evidence type="ECO:0000313" key="2">
    <source>
        <dbReference type="EMBL" id="ETO35378.1"/>
    </source>
</evidence>
<sequence>MEEEKSKYNAKLDLKSITQQQSCFDKNWILQLNQHEDIQDFICLICKQVANNPMEIDCPQHKNMDESLIIGENCLKQFLNQNPNSCPIEPHDNCLYSQNRLAKRYINELDVICPQQFQQEREQQLQISTQKEHEEGDIPGFVSCNFKGKVKQVNDHLEHSCRLQMVKCWFESFGCDHICLKSAIHDHLISNMKLHFDLVIKSIRQYQEEINKLNLENETLKVELQLKGKKDEEITHLKQQLEQYQKDNLQLNSVQKTTFVEIEKLKKDIKSKENKIQKIKQKMQVTEKQIIQQQQKFEQINENKEEQKQNIINDNSSTSIINTDFELVRSFKLINTFTGQTSY</sequence>
<proteinExistence type="predicted"/>
<evidence type="ECO:0000256" key="1">
    <source>
        <dbReference type="SAM" id="Coils"/>
    </source>
</evidence>
<protein>
    <recommendedName>
        <fullName evidence="4">TRAF-type domain-containing protein</fullName>
    </recommendedName>
</protein>
<name>X6PB94_RETFI</name>
<dbReference type="EMBL" id="ASPP01001668">
    <property type="protein sequence ID" value="ETO35378.1"/>
    <property type="molecule type" value="Genomic_DNA"/>
</dbReference>
<comment type="caution">
    <text evidence="2">The sequence shown here is derived from an EMBL/GenBank/DDBJ whole genome shotgun (WGS) entry which is preliminary data.</text>
</comment>
<keyword evidence="1" id="KW-0175">Coiled coil</keyword>
<dbReference type="Gene3D" id="3.30.40.10">
    <property type="entry name" value="Zinc/RING finger domain, C3HC4 (zinc finger)"/>
    <property type="match status" value="1"/>
</dbReference>
<organism evidence="2 3">
    <name type="scientific">Reticulomyxa filosa</name>
    <dbReference type="NCBI Taxonomy" id="46433"/>
    <lineage>
        <taxon>Eukaryota</taxon>
        <taxon>Sar</taxon>
        <taxon>Rhizaria</taxon>
        <taxon>Retaria</taxon>
        <taxon>Foraminifera</taxon>
        <taxon>Monothalamids</taxon>
        <taxon>Reticulomyxidae</taxon>
        <taxon>Reticulomyxa</taxon>
    </lineage>
</organism>
<gene>
    <name evidence="2" type="ORF">RFI_01684</name>
</gene>
<accession>X6PB94</accession>
<dbReference type="InterPro" id="IPR013083">
    <property type="entry name" value="Znf_RING/FYVE/PHD"/>
</dbReference>
<evidence type="ECO:0000313" key="3">
    <source>
        <dbReference type="Proteomes" id="UP000023152"/>
    </source>
</evidence>
<dbReference type="Proteomes" id="UP000023152">
    <property type="component" value="Unassembled WGS sequence"/>
</dbReference>
<evidence type="ECO:0008006" key="4">
    <source>
        <dbReference type="Google" id="ProtNLM"/>
    </source>
</evidence>
<dbReference type="AlphaFoldDB" id="X6PB94"/>
<keyword evidence="3" id="KW-1185">Reference proteome</keyword>
<feature type="coiled-coil region" evidence="1">
    <location>
        <begin position="196"/>
        <end position="314"/>
    </location>
</feature>